<dbReference type="InterPro" id="IPR002102">
    <property type="entry name" value="Cohesin_dom"/>
</dbReference>
<dbReference type="GO" id="GO:0000272">
    <property type="term" value="P:polysaccharide catabolic process"/>
    <property type="evidence" value="ECO:0007669"/>
    <property type="project" value="InterPro"/>
</dbReference>
<organism evidence="4 5">
    <name type="scientific">Hanstruepera neustonica</name>
    <dbReference type="NCBI Taxonomy" id="1445657"/>
    <lineage>
        <taxon>Bacteria</taxon>
        <taxon>Pseudomonadati</taxon>
        <taxon>Bacteroidota</taxon>
        <taxon>Flavobacteriia</taxon>
        <taxon>Flavobacteriales</taxon>
        <taxon>Flavobacteriaceae</taxon>
        <taxon>Hanstruepera</taxon>
    </lineage>
</organism>
<reference evidence="4 5" key="1">
    <citation type="submission" date="2018-01" db="EMBL/GenBank/DDBJ databases">
        <title>The draft genome of Hanstruepera neustonica JCM19743.</title>
        <authorList>
            <person name="He R.-H."/>
            <person name="Du Z.-J."/>
        </authorList>
    </citation>
    <scope>NUCLEOTIDE SEQUENCE [LARGE SCALE GENOMIC DNA]</scope>
    <source>
        <strain evidence="4 5">JCM19743</strain>
    </source>
</reference>
<dbReference type="SUPFAM" id="SSF49384">
    <property type="entry name" value="Carbohydrate-binding domain"/>
    <property type="match status" value="1"/>
</dbReference>
<proteinExistence type="predicted"/>
<evidence type="ECO:0008006" key="6">
    <source>
        <dbReference type="Google" id="ProtNLM"/>
    </source>
</evidence>
<dbReference type="Gene3D" id="2.60.40.680">
    <property type="match status" value="1"/>
</dbReference>
<gene>
    <name evidence="4" type="ORF">C1T31_13570</name>
</gene>
<evidence type="ECO:0000259" key="2">
    <source>
        <dbReference type="Pfam" id="PF00963"/>
    </source>
</evidence>
<feature type="domain" description="Cohesin" evidence="2">
    <location>
        <begin position="55"/>
        <end position="146"/>
    </location>
</feature>
<evidence type="ECO:0000259" key="3">
    <source>
        <dbReference type="Pfam" id="PF18962"/>
    </source>
</evidence>
<dbReference type="InterPro" id="IPR008965">
    <property type="entry name" value="CBM2/CBM3_carb-bd_dom_sf"/>
</dbReference>
<evidence type="ECO:0000256" key="1">
    <source>
        <dbReference type="ARBA" id="ARBA00022729"/>
    </source>
</evidence>
<protein>
    <recommendedName>
        <fullName evidence="6">Secretion system C-terminal sorting domain-containing protein</fullName>
    </recommendedName>
</protein>
<comment type="caution">
    <text evidence="4">The sequence shown here is derived from an EMBL/GenBank/DDBJ whole genome shotgun (WGS) entry which is preliminary data.</text>
</comment>
<evidence type="ECO:0000313" key="4">
    <source>
        <dbReference type="EMBL" id="PNQ72128.1"/>
    </source>
</evidence>
<dbReference type="InterPro" id="IPR026444">
    <property type="entry name" value="Secre_tail"/>
</dbReference>
<dbReference type="AlphaFoldDB" id="A0A2K1DVQ1"/>
<keyword evidence="5" id="KW-1185">Reference proteome</keyword>
<accession>A0A2K1DVQ1</accession>
<dbReference type="Pfam" id="PF00963">
    <property type="entry name" value="Cohesin"/>
    <property type="match status" value="1"/>
</dbReference>
<dbReference type="Proteomes" id="UP000236641">
    <property type="component" value="Unassembled WGS sequence"/>
</dbReference>
<name>A0A2K1DVQ1_9FLAO</name>
<dbReference type="Pfam" id="PF18962">
    <property type="entry name" value="Por_Secre_tail"/>
    <property type="match status" value="1"/>
</dbReference>
<keyword evidence="1" id="KW-0732">Signal</keyword>
<dbReference type="EMBL" id="POWF01000011">
    <property type="protein sequence ID" value="PNQ72128.1"/>
    <property type="molecule type" value="Genomic_DNA"/>
</dbReference>
<dbReference type="GO" id="GO:0030246">
    <property type="term" value="F:carbohydrate binding"/>
    <property type="evidence" value="ECO:0007669"/>
    <property type="project" value="InterPro"/>
</dbReference>
<evidence type="ECO:0000313" key="5">
    <source>
        <dbReference type="Proteomes" id="UP000236641"/>
    </source>
</evidence>
<dbReference type="NCBIfam" id="TIGR04183">
    <property type="entry name" value="Por_Secre_tail"/>
    <property type="match status" value="1"/>
</dbReference>
<sequence>MEKPKTIKKPIMNSLKKHITVIVSMLFSTAFLSAQSVDLVANVDQMPPFTNGQTLNYSITSTGSPYNALRIKLEYNPSVLQLNSLTPVYAFGFTPVNDISTPGLVKYEAASLSGNITTDEVIFTIEFEVLDSNQAISISHNYDTVDGTVVVNSGGNDILGTANDILLETLSVDQNNLMAFSIYPNPANNYITIKNNSEAVIESIVIYTIEGKMVLNTDMTDLQKTDQSISVDVTSLKNALYFMDIFDDNGHKKTYKVLVSH</sequence>
<feature type="domain" description="Secretion system C-terminal sorting" evidence="3">
    <location>
        <begin position="182"/>
        <end position="257"/>
    </location>
</feature>